<dbReference type="Gene3D" id="2.40.160.20">
    <property type="match status" value="1"/>
</dbReference>
<dbReference type="InterPro" id="IPR011250">
    <property type="entry name" value="OMP/PagP_B-barrel"/>
</dbReference>
<accession>A0ABX2IP41</accession>
<evidence type="ECO:0000256" key="1">
    <source>
        <dbReference type="ARBA" id="ARBA00004442"/>
    </source>
</evidence>
<sequence length="210" mass="22021">MKRVVVCLLAAMASLAVSAEELGGRNALTVYGGYRVGGSFTEVDTGNSLKLQNSPAVSLAVDVGLDPQRQLQVFLSRQSSHVDFSQVAAPKTNTLGTTRLPFTATYLHLGGTYFFDGPIGQGPYAVGGLGVAVLQLDGPGYGEEVLPSMNLGFGYQWLFARNLALRLEGRYYASLIDSSGSLFCSGGCVVSISGQSLGQGELLLGLSVPF</sequence>
<dbReference type="EMBL" id="JABCSC020000003">
    <property type="protein sequence ID" value="NSL56051.1"/>
    <property type="molecule type" value="Genomic_DNA"/>
</dbReference>
<dbReference type="RefSeq" id="WP_170022403.1">
    <property type="nucleotide sequence ID" value="NZ_JABCSC020000003.1"/>
</dbReference>
<evidence type="ECO:0008006" key="5">
    <source>
        <dbReference type="Google" id="ProtNLM"/>
    </source>
</evidence>
<keyword evidence="4" id="KW-1185">Reference proteome</keyword>
<dbReference type="SUPFAM" id="SSF56925">
    <property type="entry name" value="OMPA-like"/>
    <property type="match status" value="1"/>
</dbReference>
<evidence type="ECO:0000256" key="2">
    <source>
        <dbReference type="SAM" id="SignalP"/>
    </source>
</evidence>
<name>A0ABX2IP41_9RHOO</name>
<dbReference type="Proteomes" id="UP000778523">
    <property type="component" value="Unassembled WGS sequence"/>
</dbReference>
<comment type="caution">
    <text evidence="3">The sequence shown here is derived from an EMBL/GenBank/DDBJ whole genome shotgun (WGS) entry which is preliminary data.</text>
</comment>
<keyword evidence="2" id="KW-0732">Signal</keyword>
<protein>
    <recommendedName>
        <fullName evidence="5">Outer membrane protein beta-barrel domain-containing protein</fullName>
    </recommendedName>
</protein>
<organism evidence="3 4">
    <name type="scientific">Uliginosibacterium aquaticum</name>
    <dbReference type="NCBI Taxonomy" id="2731212"/>
    <lineage>
        <taxon>Bacteria</taxon>
        <taxon>Pseudomonadati</taxon>
        <taxon>Pseudomonadota</taxon>
        <taxon>Betaproteobacteria</taxon>
        <taxon>Rhodocyclales</taxon>
        <taxon>Zoogloeaceae</taxon>
        <taxon>Uliginosibacterium</taxon>
    </lineage>
</organism>
<proteinExistence type="predicted"/>
<reference evidence="3 4" key="1">
    <citation type="submission" date="2020-06" db="EMBL/GenBank/DDBJ databases">
        <title>Draft genome of Uliginosibacterium sp. IMCC34675.</title>
        <authorList>
            <person name="Song J."/>
        </authorList>
    </citation>
    <scope>NUCLEOTIDE SEQUENCE [LARGE SCALE GENOMIC DNA]</scope>
    <source>
        <strain evidence="3 4">IMCC34675</strain>
    </source>
</reference>
<evidence type="ECO:0000313" key="4">
    <source>
        <dbReference type="Proteomes" id="UP000778523"/>
    </source>
</evidence>
<evidence type="ECO:0000313" key="3">
    <source>
        <dbReference type="EMBL" id="NSL56051.1"/>
    </source>
</evidence>
<feature type="signal peptide" evidence="2">
    <location>
        <begin position="1"/>
        <end position="19"/>
    </location>
</feature>
<comment type="subcellular location">
    <subcellularLocation>
        <location evidence="1">Cell outer membrane</location>
    </subcellularLocation>
</comment>
<gene>
    <name evidence="3" type="ORF">HJ583_013505</name>
</gene>
<feature type="chain" id="PRO_5045657862" description="Outer membrane protein beta-barrel domain-containing protein" evidence="2">
    <location>
        <begin position="20"/>
        <end position="210"/>
    </location>
</feature>